<sequence length="188" mass="20078">MNKMVAVVVLACTVAGCGTMNNRLAPEKLDPATLASGSAIVVLSTGAADRCIATATMLNLAPAGARYGKDGIVGINVDAYVLKSDFPDHQGSLSAFTVQPGNYQLYPSVLNPYVSPKKVPKAEFSIAAGEVLYIGEFYMSFACSFENITEFRDQESRDLALLKTRNPSLAARPIVKRIAVMNGNVRLD</sequence>
<protein>
    <recommendedName>
        <fullName evidence="3">Lipoprotein</fullName>
    </recommendedName>
</protein>
<evidence type="ECO:0000313" key="1">
    <source>
        <dbReference type="EMBL" id="MFC4310527.1"/>
    </source>
</evidence>
<evidence type="ECO:0008006" key="3">
    <source>
        <dbReference type="Google" id="ProtNLM"/>
    </source>
</evidence>
<accession>A0ABV8SU92</accession>
<keyword evidence="2" id="KW-1185">Reference proteome</keyword>
<dbReference type="PROSITE" id="PS51257">
    <property type="entry name" value="PROKAR_LIPOPROTEIN"/>
    <property type="match status" value="1"/>
</dbReference>
<comment type="caution">
    <text evidence="1">The sequence shown here is derived from an EMBL/GenBank/DDBJ whole genome shotgun (WGS) entry which is preliminary data.</text>
</comment>
<evidence type="ECO:0000313" key="2">
    <source>
        <dbReference type="Proteomes" id="UP001595904"/>
    </source>
</evidence>
<dbReference type="EMBL" id="JBHSDU010000003">
    <property type="protein sequence ID" value="MFC4310527.1"/>
    <property type="molecule type" value="Genomic_DNA"/>
</dbReference>
<reference evidence="2" key="1">
    <citation type="journal article" date="2019" name="Int. J. Syst. Evol. Microbiol.">
        <title>The Global Catalogue of Microorganisms (GCM) 10K type strain sequencing project: providing services to taxonomists for standard genome sequencing and annotation.</title>
        <authorList>
            <consortium name="The Broad Institute Genomics Platform"/>
            <consortium name="The Broad Institute Genome Sequencing Center for Infectious Disease"/>
            <person name="Wu L."/>
            <person name="Ma J."/>
        </authorList>
    </citation>
    <scope>NUCLEOTIDE SEQUENCE [LARGE SCALE GENOMIC DNA]</scope>
    <source>
        <strain evidence="2">CGMCC 1.10759</strain>
    </source>
</reference>
<gene>
    <name evidence="1" type="ORF">ACFPN2_15660</name>
</gene>
<dbReference type="RefSeq" id="WP_380598085.1">
    <property type="nucleotide sequence ID" value="NZ_JBHSDU010000003.1"/>
</dbReference>
<organism evidence="1 2">
    <name type="scientific">Steroidobacter flavus</name>
    <dbReference type="NCBI Taxonomy" id="1842136"/>
    <lineage>
        <taxon>Bacteria</taxon>
        <taxon>Pseudomonadati</taxon>
        <taxon>Pseudomonadota</taxon>
        <taxon>Gammaproteobacteria</taxon>
        <taxon>Steroidobacterales</taxon>
        <taxon>Steroidobacteraceae</taxon>
        <taxon>Steroidobacter</taxon>
    </lineage>
</organism>
<dbReference type="Proteomes" id="UP001595904">
    <property type="component" value="Unassembled WGS sequence"/>
</dbReference>
<name>A0ABV8SU92_9GAMM</name>
<proteinExistence type="predicted"/>